<feature type="transmembrane region" description="Helical" evidence="11">
    <location>
        <begin position="224"/>
        <end position="243"/>
    </location>
</feature>
<evidence type="ECO:0000256" key="2">
    <source>
        <dbReference type="ARBA" id="ARBA00004922"/>
    </source>
</evidence>
<feature type="transmembrane region" description="Helical" evidence="11">
    <location>
        <begin position="295"/>
        <end position="314"/>
    </location>
</feature>
<comment type="similarity">
    <text evidence="3">Belongs to the glycosyltransferase 39 family.</text>
</comment>
<evidence type="ECO:0000256" key="6">
    <source>
        <dbReference type="ARBA" id="ARBA00022692"/>
    </source>
</evidence>
<dbReference type="RefSeq" id="WP_249319727.1">
    <property type="nucleotide sequence ID" value="NZ_JACRSN010000012.1"/>
</dbReference>
<keyword evidence="5" id="KW-0808">Transferase</keyword>
<evidence type="ECO:0000256" key="7">
    <source>
        <dbReference type="ARBA" id="ARBA00022989"/>
    </source>
</evidence>
<feature type="transmembrane region" description="Helical" evidence="11">
    <location>
        <begin position="195"/>
        <end position="217"/>
    </location>
</feature>
<dbReference type="GO" id="GO:0012505">
    <property type="term" value="C:endomembrane system"/>
    <property type="evidence" value="ECO:0007669"/>
    <property type="project" value="UniProtKB-SubCell"/>
</dbReference>
<feature type="transmembrane region" description="Helical" evidence="11">
    <location>
        <begin position="890"/>
        <end position="908"/>
    </location>
</feature>
<dbReference type="InterPro" id="IPR003342">
    <property type="entry name" value="ArnT-like_N"/>
</dbReference>
<dbReference type="Pfam" id="PF16192">
    <property type="entry name" value="PMT_4TMC"/>
    <property type="match status" value="1"/>
</dbReference>
<dbReference type="GO" id="GO:0006493">
    <property type="term" value="P:protein O-linked glycosylation"/>
    <property type="evidence" value="ECO:0007669"/>
    <property type="project" value="InterPro"/>
</dbReference>
<evidence type="ECO:0000256" key="1">
    <source>
        <dbReference type="ARBA" id="ARBA00004127"/>
    </source>
</evidence>
<evidence type="ECO:0000256" key="11">
    <source>
        <dbReference type="SAM" id="Phobius"/>
    </source>
</evidence>
<dbReference type="InterPro" id="IPR032421">
    <property type="entry name" value="PMT_4TMC"/>
</dbReference>
<feature type="transmembrane region" description="Helical" evidence="11">
    <location>
        <begin position="453"/>
        <end position="472"/>
    </location>
</feature>
<evidence type="ECO:0000313" key="15">
    <source>
        <dbReference type="Proteomes" id="UP000651482"/>
    </source>
</evidence>
<keyword evidence="8 11" id="KW-0472">Membrane</keyword>
<comment type="subcellular location">
    <subcellularLocation>
        <location evidence="1">Endomembrane system</location>
        <topology evidence="1">Multi-pass membrane protein</topology>
    </subcellularLocation>
</comment>
<feature type="transmembrane region" description="Helical" evidence="11">
    <location>
        <begin position="797"/>
        <end position="818"/>
    </location>
</feature>
<feature type="transmembrane region" description="Helical" evidence="11">
    <location>
        <begin position="915"/>
        <end position="931"/>
    </location>
</feature>
<name>A0A926HT38_9FIRM</name>
<feature type="transmembrane region" description="Helical" evidence="11">
    <location>
        <begin position="655"/>
        <end position="676"/>
    </location>
</feature>
<dbReference type="GO" id="GO:0000030">
    <property type="term" value="F:mannosyltransferase activity"/>
    <property type="evidence" value="ECO:0007669"/>
    <property type="project" value="InterPro"/>
</dbReference>
<feature type="transmembrane region" description="Helical" evidence="11">
    <location>
        <begin position="758"/>
        <end position="776"/>
    </location>
</feature>
<feature type="transmembrane region" description="Helical" evidence="11">
    <location>
        <begin position="145"/>
        <end position="164"/>
    </location>
</feature>
<proteinExistence type="inferred from homology"/>
<dbReference type="AlphaFoldDB" id="A0A926HT38"/>
<gene>
    <name evidence="14" type="ORF">IAG03_08635</name>
</gene>
<comment type="caution">
    <text evidence="14">The sequence shown here is derived from an EMBL/GenBank/DDBJ whole genome shotgun (WGS) entry which is preliminary data.</text>
</comment>
<feature type="transmembrane region" description="Helical" evidence="11">
    <location>
        <begin position="393"/>
        <end position="412"/>
    </location>
</feature>
<keyword evidence="15" id="KW-1185">Reference proteome</keyword>
<feature type="transmembrane region" description="Helical" evidence="11">
    <location>
        <begin position="31"/>
        <end position="50"/>
    </location>
</feature>
<keyword evidence="4" id="KW-0328">Glycosyltransferase</keyword>
<feature type="domain" description="Protein O-mannosyl-transferase C-terminal four TM" evidence="13">
    <location>
        <begin position="829"/>
        <end position="1020"/>
    </location>
</feature>
<evidence type="ECO:0000256" key="4">
    <source>
        <dbReference type="ARBA" id="ARBA00022676"/>
    </source>
</evidence>
<feature type="transmembrane region" description="Helical" evidence="11">
    <location>
        <begin position="937"/>
        <end position="957"/>
    </location>
</feature>
<feature type="domain" description="ArnT-like N-terminal" evidence="12">
    <location>
        <begin position="652"/>
        <end position="822"/>
    </location>
</feature>
<evidence type="ECO:0000256" key="10">
    <source>
        <dbReference type="ARBA" id="ARBA00093644"/>
    </source>
</evidence>
<feature type="transmembrane region" description="Helical" evidence="11">
    <location>
        <begin position="263"/>
        <end position="283"/>
    </location>
</feature>
<evidence type="ECO:0000256" key="9">
    <source>
        <dbReference type="ARBA" id="ARBA00093617"/>
    </source>
</evidence>
<feature type="transmembrane region" description="Helical" evidence="11">
    <location>
        <begin position="111"/>
        <end position="133"/>
    </location>
</feature>
<evidence type="ECO:0000256" key="5">
    <source>
        <dbReference type="ARBA" id="ARBA00022679"/>
    </source>
</evidence>
<feature type="transmembrane region" description="Helical" evidence="11">
    <location>
        <begin position="708"/>
        <end position="727"/>
    </location>
</feature>
<evidence type="ECO:0000259" key="12">
    <source>
        <dbReference type="Pfam" id="PF02366"/>
    </source>
</evidence>
<evidence type="ECO:0000313" key="14">
    <source>
        <dbReference type="EMBL" id="MBC8534066.1"/>
    </source>
</evidence>
<comment type="pathway">
    <text evidence="2">Protein modification; protein glycosylation.</text>
</comment>
<sequence length="1023" mass="116133">MTLSLLCSLLYPCAAVLIWKFSLRSRRPLRKAVLPAFFFAAFLLRIWLALTQNGYPQDMSTFKAWAQLTHIHGLSGMYHADFFLDYPPGYLYVLYFLEQLRLWFGLSSQDAVWNLILKLPSILADLLCAYLLYRVAQNRIRSVDAALLCGAYLFCPAILINSSVWGQVDSFCLLFVFCALLFLLQKKIFPCAAVYAVSVLLKPQALFYAPLFVLFLLRKKRYRWIFRGIAAFFLSVLLIALPFTEHFDYLTLLRQYLATLQSYSYFSINAYNLYALFGLNWGSIETAIPSAFCRGLLTVLPIVLVVLYSGWIYWRTPNRGGFFFCAYFLTAGTFLLSVKMHERYLFPALLFLLLSFVFWKDLRLLFSFLGLSFTHFLNVAYVLHLNNTSVSAFHLPMLLLSAAQTAVILYTGKLAWDLCIRKKAPVSKLQISFPKKTLPAGADGCRRLTTKDLFPLLALTFGSALLLFWNLGSFQSAQTSWIPAEGESVVLETSGRADKLLYLPGIGADGRQNTCAGVSLRMELSMDGVFWQSWDDLTEGEVYAWESIPLSAEFRYLRLTAYGTTVLNEFALKADGEDRLLTLTPVAGNAAALLDEQDAVPLYPTWYDSMYFDEIYHARTAYEHLHGIWPYETTHPPLGKLLIALGIARFGMTPFGWRFSGALFGVLMLPAFYILLKRLFGKTGLAACGTCLFAVDFMHYTQSRIATIDTYAVFFLILTYGCMAVFLDTDLKTATLRQICLPLFFCGVSFGLGAAAKWTALYGGLGLAFLFFYRLFRTANQTPKAERPALLRRYRALILWCCLFFLIIPACLYSAAYLPVFTVTGHSYREFFSYQAKMYSYHATLDATHTFSSAWYEWPILKRPVWYHITWAENTADGLTHSISALGNPIIWWGSIATMLLSAVWGLLYRDRRAAFLWVGYLSVYLPWVGVTRIAFLYHYYTAVPFLILSMVWVLSFTHQQIRQKPKSQKALSLQQAAVQAATWLLPAAALGLFILFFPVISGAGVPLSTLQSLEWFSSWYFG</sequence>
<evidence type="ECO:0000256" key="8">
    <source>
        <dbReference type="ARBA" id="ARBA00023136"/>
    </source>
</evidence>
<accession>A0A926HT38</accession>
<dbReference type="Pfam" id="PF02366">
    <property type="entry name" value="PMT"/>
    <property type="match status" value="1"/>
</dbReference>
<feature type="transmembrane region" description="Helical" evidence="11">
    <location>
        <begin position="978"/>
        <end position="1001"/>
    </location>
</feature>
<keyword evidence="6 11" id="KW-0812">Transmembrane</keyword>
<dbReference type="PANTHER" id="PTHR10050">
    <property type="entry name" value="DOLICHYL-PHOSPHATE-MANNOSE--PROTEIN MANNOSYLTRANSFERASE"/>
    <property type="match status" value="1"/>
</dbReference>
<evidence type="ECO:0000259" key="13">
    <source>
        <dbReference type="Pfam" id="PF16192"/>
    </source>
</evidence>
<reference evidence="14" key="1">
    <citation type="submission" date="2020-08" db="EMBL/GenBank/DDBJ databases">
        <title>Genome public.</title>
        <authorList>
            <person name="Liu C."/>
            <person name="Sun Q."/>
        </authorList>
    </citation>
    <scope>NUCLEOTIDE SEQUENCE</scope>
    <source>
        <strain evidence="14">NSJ-40</strain>
    </source>
</reference>
<dbReference type="GO" id="GO:0016020">
    <property type="term" value="C:membrane"/>
    <property type="evidence" value="ECO:0007669"/>
    <property type="project" value="InterPro"/>
</dbReference>
<feature type="transmembrane region" description="Helical" evidence="11">
    <location>
        <begin position="320"/>
        <end position="338"/>
    </location>
</feature>
<protein>
    <recommendedName>
        <fullName evidence="9">Polyprenol-phosphate-mannose--protein mannosyltransferase</fullName>
    </recommendedName>
    <alternativeName>
        <fullName evidence="10">Protein O-mannosyltransferase</fullName>
    </alternativeName>
</protein>
<dbReference type="Proteomes" id="UP000651482">
    <property type="component" value="Unassembled WGS sequence"/>
</dbReference>
<feature type="transmembrane region" description="Helical" evidence="11">
    <location>
        <begin position="734"/>
        <end position="752"/>
    </location>
</feature>
<keyword evidence="7 11" id="KW-1133">Transmembrane helix</keyword>
<organism evidence="14 15">
    <name type="scientific">Yeguia hominis</name>
    <dbReference type="NCBI Taxonomy" id="2763662"/>
    <lineage>
        <taxon>Bacteria</taxon>
        <taxon>Bacillati</taxon>
        <taxon>Bacillota</taxon>
        <taxon>Clostridia</taxon>
        <taxon>Eubacteriales</taxon>
        <taxon>Yeguiaceae</taxon>
        <taxon>Yeguia</taxon>
    </lineage>
</organism>
<evidence type="ECO:0000256" key="3">
    <source>
        <dbReference type="ARBA" id="ARBA00007222"/>
    </source>
</evidence>
<dbReference type="InterPro" id="IPR027005">
    <property type="entry name" value="PMT-like"/>
</dbReference>
<dbReference type="EMBL" id="JACRSN010000012">
    <property type="protein sequence ID" value="MBC8534066.1"/>
    <property type="molecule type" value="Genomic_DNA"/>
</dbReference>